<dbReference type="OrthoDB" id="6320373at2759"/>
<gene>
    <name evidence="1" type="ORF">ECPE_LOCUS6416</name>
</gene>
<keyword evidence="2" id="KW-1185">Reference proteome</keyword>
<name>A0A183AHI0_9TREM</name>
<reference evidence="1 2" key="2">
    <citation type="submission" date="2018-11" db="EMBL/GenBank/DDBJ databases">
        <authorList>
            <consortium name="Pathogen Informatics"/>
        </authorList>
    </citation>
    <scope>NUCLEOTIDE SEQUENCE [LARGE SCALE GENOMIC DNA]</scope>
    <source>
        <strain evidence="1 2">Egypt</strain>
    </source>
</reference>
<organism evidence="3">
    <name type="scientific">Echinostoma caproni</name>
    <dbReference type="NCBI Taxonomy" id="27848"/>
    <lineage>
        <taxon>Eukaryota</taxon>
        <taxon>Metazoa</taxon>
        <taxon>Spiralia</taxon>
        <taxon>Lophotrochozoa</taxon>
        <taxon>Platyhelminthes</taxon>
        <taxon>Trematoda</taxon>
        <taxon>Digenea</taxon>
        <taxon>Plagiorchiida</taxon>
        <taxon>Echinostomata</taxon>
        <taxon>Echinostomatoidea</taxon>
        <taxon>Echinostomatidae</taxon>
        <taxon>Echinostoma</taxon>
    </lineage>
</organism>
<protein>
    <submittedName>
        <fullName evidence="3">Reverse transcriptase</fullName>
    </submittedName>
</protein>
<evidence type="ECO:0000313" key="2">
    <source>
        <dbReference type="Proteomes" id="UP000272942"/>
    </source>
</evidence>
<sequence length="207" mass="22943">MADLTSLIKQREYAQLGVIMLQESWLHNEIEDEIIHLDGFASYRVDRPVPYSRRGGGVITKERAFKMHKRDAVRSLSKSIRAKLRRLNSLYARARLDNKGVRETWQALVPISGISSSHRASAAVAIGSLNQRFINRGIALTAQPNGYEMNNTDPVSSVATVDIYQGLAPLDPHKSCGPDGVSPAVLKERASFLSPVLIELFNDCISQ</sequence>
<dbReference type="AlphaFoldDB" id="A0A183AHI0"/>
<reference evidence="3" key="1">
    <citation type="submission" date="2016-06" db="UniProtKB">
        <authorList>
            <consortium name="WormBaseParasite"/>
        </authorList>
    </citation>
    <scope>IDENTIFICATION</scope>
</reference>
<accession>A0A183AHI0</accession>
<dbReference type="EMBL" id="UZAN01043416">
    <property type="protein sequence ID" value="VDP78318.1"/>
    <property type="molecule type" value="Genomic_DNA"/>
</dbReference>
<dbReference type="WBParaSite" id="ECPE_0000642801-mRNA-1">
    <property type="protein sequence ID" value="ECPE_0000642801-mRNA-1"/>
    <property type="gene ID" value="ECPE_0000642801"/>
</dbReference>
<evidence type="ECO:0000313" key="1">
    <source>
        <dbReference type="EMBL" id="VDP78318.1"/>
    </source>
</evidence>
<proteinExistence type="predicted"/>
<evidence type="ECO:0000313" key="3">
    <source>
        <dbReference type="WBParaSite" id="ECPE_0000642801-mRNA-1"/>
    </source>
</evidence>
<dbReference type="Proteomes" id="UP000272942">
    <property type="component" value="Unassembled WGS sequence"/>
</dbReference>